<dbReference type="CDD" id="cd07821">
    <property type="entry name" value="PYR_PYL_RCAR_like"/>
    <property type="match status" value="1"/>
</dbReference>
<keyword evidence="2" id="KW-1185">Reference proteome</keyword>
<dbReference type="InterPro" id="IPR019587">
    <property type="entry name" value="Polyketide_cyclase/dehydratase"/>
</dbReference>
<organism evidence="1 2">
    <name type="scientific">Nocardia pulmonis</name>
    <dbReference type="NCBI Taxonomy" id="2951408"/>
    <lineage>
        <taxon>Bacteria</taxon>
        <taxon>Bacillati</taxon>
        <taxon>Actinomycetota</taxon>
        <taxon>Actinomycetes</taxon>
        <taxon>Mycobacteriales</taxon>
        <taxon>Nocardiaceae</taxon>
        <taxon>Nocardia</taxon>
    </lineage>
</organism>
<evidence type="ECO:0000313" key="2">
    <source>
        <dbReference type="Proteomes" id="UP001139157"/>
    </source>
</evidence>
<dbReference type="SUPFAM" id="SSF55961">
    <property type="entry name" value="Bet v1-like"/>
    <property type="match status" value="1"/>
</dbReference>
<protein>
    <submittedName>
        <fullName evidence="1">SRPBCC family protein</fullName>
    </submittedName>
</protein>
<name>A0A9X2J029_9NOCA</name>
<evidence type="ECO:0000313" key="1">
    <source>
        <dbReference type="EMBL" id="MCM6778762.1"/>
    </source>
</evidence>
<dbReference type="RefSeq" id="WP_251918349.1">
    <property type="nucleotide sequence ID" value="NZ_JAMRXG010000026.1"/>
</dbReference>
<dbReference type="Gene3D" id="3.30.530.20">
    <property type="match status" value="1"/>
</dbReference>
<proteinExistence type="predicted"/>
<reference evidence="1" key="1">
    <citation type="submission" date="2022-06" db="EMBL/GenBank/DDBJ databases">
        <title>Novel species in genus nocardia.</title>
        <authorList>
            <person name="Li F."/>
        </authorList>
    </citation>
    <scope>NUCLEOTIDE SEQUENCE</scope>
    <source>
        <strain evidence="1">CDC141</strain>
    </source>
</reference>
<dbReference type="Proteomes" id="UP001139157">
    <property type="component" value="Unassembled WGS sequence"/>
</dbReference>
<dbReference type="InterPro" id="IPR023393">
    <property type="entry name" value="START-like_dom_sf"/>
</dbReference>
<sequence>MASTTVDAVIPAPREQVYKLFIERDSFNAYLPINFTLKRPGATERTGVGAQYKVGVGGFGITEETILLVPNERFQYKIVAGAPVKSHTGTVTFADAPGGGTLVSYTMESFPKLPVPERATELFLKGLISPFLSAARKAVAK</sequence>
<gene>
    <name evidence="1" type="ORF">NDR86_35310</name>
</gene>
<comment type="caution">
    <text evidence="1">The sequence shown here is derived from an EMBL/GenBank/DDBJ whole genome shotgun (WGS) entry which is preliminary data.</text>
</comment>
<accession>A0A9X2J029</accession>
<dbReference type="AlphaFoldDB" id="A0A9X2J029"/>
<dbReference type="EMBL" id="JAMRXG010000026">
    <property type="protein sequence ID" value="MCM6778762.1"/>
    <property type="molecule type" value="Genomic_DNA"/>
</dbReference>
<dbReference type="Pfam" id="PF10604">
    <property type="entry name" value="Polyketide_cyc2"/>
    <property type="match status" value="1"/>
</dbReference>